<name>A0A316F5X5_9ACTN</name>
<dbReference type="GO" id="GO:0005975">
    <property type="term" value="P:carbohydrate metabolic process"/>
    <property type="evidence" value="ECO:0007669"/>
    <property type="project" value="UniProtKB-ARBA"/>
</dbReference>
<gene>
    <name evidence="3" type="ORF">BC793_119133</name>
</gene>
<dbReference type="InterPro" id="IPR032109">
    <property type="entry name" value="Big_3_5"/>
</dbReference>
<evidence type="ECO:0000256" key="1">
    <source>
        <dbReference type="SAM" id="SignalP"/>
    </source>
</evidence>
<feature type="domain" description="Bacterial Ig-like" evidence="2">
    <location>
        <begin position="238"/>
        <end position="324"/>
    </location>
</feature>
<keyword evidence="4" id="KW-1185">Reference proteome</keyword>
<dbReference type="Proteomes" id="UP000245697">
    <property type="component" value="Unassembled WGS sequence"/>
</dbReference>
<dbReference type="InterPro" id="IPR013783">
    <property type="entry name" value="Ig-like_fold"/>
</dbReference>
<organism evidence="3 4">
    <name type="scientific">Actinoplanes xinjiangensis</name>
    <dbReference type="NCBI Taxonomy" id="512350"/>
    <lineage>
        <taxon>Bacteria</taxon>
        <taxon>Bacillati</taxon>
        <taxon>Actinomycetota</taxon>
        <taxon>Actinomycetes</taxon>
        <taxon>Micromonosporales</taxon>
        <taxon>Micromonosporaceae</taxon>
        <taxon>Actinoplanes</taxon>
    </lineage>
</organism>
<dbReference type="AlphaFoldDB" id="A0A316F5X5"/>
<dbReference type="OrthoDB" id="4451361at2"/>
<evidence type="ECO:0000313" key="3">
    <source>
        <dbReference type="EMBL" id="PWK40525.1"/>
    </source>
</evidence>
<evidence type="ECO:0000313" key="4">
    <source>
        <dbReference type="Proteomes" id="UP000245697"/>
    </source>
</evidence>
<feature type="signal peptide" evidence="1">
    <location>
        <begin position="1"/>
        <end position="33"/>
    </location>
</feature>
<comment type="caution">
    <text evidence="3">The sequence shown here is derived from an EMBL/GenBank/DDBJ whole genome shotgun (WGS) entry which is preliminary data.</text>
</comment>
<dbReference type="NCBIfam" id="NF038134">
    <property type="entry name" value="choice_anch_M"/>
    <property type="match status" value="1"/>
</dbReference>
<dbReference type="Gene3D" id="2.60.40.10">
    <property type="entry name" value="Immunoglobulins"/>
    <property type="match status" value="1"/>
</dbReference>
<dbReference type="EMBL" id="QGGR01000019">
    <property type="protein sequence ID" value="PWK40525.1"/>
    <property type="molecule type" value="Genomic_DNA"/>
</dbReference>
<reference evidence="3 4" key="1">
    <citation type="submission" date="2018-05" db="EMBL/GenBank/DDBJ databases">
        <title>Genomic Encyclopedia of Archaeal and Bacterial Type Strains, Phase II (KMG-II): from individual species to whole genera.</title>
        <authorList>
            <person name="Goeker M."/>
        </authorList>
    </citation>
    <scope>NUCLEOTIDE SEQUENCE [LARGE SCALE GENOMIC DNA]</scope>
    <source>
        <strain evidence="3 4">DSM 45184</strain>
    </source>
</reference>
<accession>A0A316F5X5</accession>
<sequence>MRIRSRPRRRAAVLAVLTAATAVVLAPASTATAADGPAPPPREHRIIAGVHTDAVSTFLDDGRLTLASKADVAEGNGTRFVAEDVRFHLADDAKATVPAGYDFIAPAGREVWIAPESNPGAGRLWPGFSTESVPAGAIEGNQTTLTLTGFEGPGSLELFTAAGFGGSRRLWSSDDDAFTAFTIGRTHMHANWAFTAPGSYHISVRAAVTVAGQQQTADATYTFVVGGLPAATGTATSLTASATSVVTGDNVRLDATVTPADATGYVEFLDGDTVLGHTAVSAGRASFDVTTLPLGSRSLTARYVPHLLNEFGRSTSAPVTVTVTEQAGGDVFAITGLADRYQAGEQIDLRFTGVTLGDGHQAYWLVRPAGQSTDYYSVAGERYTRDATVSLDGAQMKVQILAGDKVVQETGYRTLKVDGPDIGVGESITLTGLRDSYHVGDPARVSVGHRALADGERGRWLIRSVPGGTAWEEVGEWALPKLDPSGPNAYLIDTLWLNQNEWAYEIVTADGTVVGRSVAVTAEVTNRELLLSGVRTVYRAGDTLAATSGLYPVRDGVAYEWGIASGEWTPIPGADSPSIELPVTSDLDGKSLYLSVTDAATGFHVAGAQQELRVTDAAPGEQLLFLESLAGHYHQGYPIRLHAFADPVASDTDTYRWLWKRPDQADFVVMDKVTTASHEVRAEQALDGTLVRAELYSAGGTLLSTSEPATIHVDDHGAAPREKVTLDGLADSYRVGDEVKLSASVTPASVLARWEWYLNGQLVAGQNGPGLSLAAAAEHDGAAVVARLTFDDGRRYVESAPVTLHIDGSGGPGELALSVSGMSDGEYQPGDAVTLQAVQSPQGPLAAYQWFAKRTGDSGFAPIEGETAASYGFTATRELNDTQYLVKLYDGQTVKAVSEPVTVKVAPATPGSAASKSVTATISESDGALVISVDPADRDITLPAAVLNGAGDRWESTGALKPVTVTDTRAGRPGWAASGQVPDGFRSPDGGTFTGAHLGWTPTVVQQSDGQGVVAGRATAPGVGLGTGAPLATAPGGSGRGTARLDAELRLSVPTDTAAGTYTGTLTLTAI</sequence>
<evidence type="ECO:0000259" key="2">
    <source>
        <dbReference type="Pfam" id="PF16640"/>
    </source>
</evidence>
<proteinExistence type="predicted"/>
<feature type="chain" id="PRO_5016431121" evidence="1">
    <location>
        <begin position="34"/>
        <end position="1071"/>
    </location>
</feature>
<dbReference type="InterPro" id="IPR022435">
    <property type="entry name" value="Surface-anchored_actinobac"/>
</dbReference>
<keyword evidence="1" id="KW-0732">Signal</keyword>
<protein>
    <submittedName>
        <fullName evidence="3">Surface-anchored protein</fullName>
    </submittedName>
</protein>
<dbReference type="Pfam" id="PF16640">
    <property type="entry name" value="Big_3_5"/>
    <property type="match status" value="1"/>
</dbReference>
<dbReference type="NCBIfam" id="TIGR03769">
    <property type="entry name" value="P_ac_wall_RPT"/>
    <property type="match status" value="1"/>
</dbReference>